<organism evidence="1 2">
    <name type="scientific">Candidatus Uhrbacteria bacterium RIFCSPHIGHO2_02_FULL_60_10</name>
    <dbReference type="NCBI Taxonomy" id="1802392"/>
    <lineage>
        <taxon>Bacteria</taxon>
        <taxon>Candidatus Uhriibacteriota</taxon>
    </lineage>
</organism>
<sequence length="166" mass="17929">MEPNVDSVAYGLCSSRPTVEWPAAHQCRRLYDSHWQRCGGASGNPASYGTGTICESVLTGGYLNGRIYDLPVPDGASQLHVLFTDEEDQTGASLTASDVAGIRTDLRNRYATQGWTGTVKTACFLDSYYSSQFTAMCDSTHILSSSSTPADLMAGFTQVLQVTYCQ</sequence>
<accession>A0A1F7U449</accession>
<dbReference type="EMBL" id="MGEA01000092">
    <property type="protein sequence ID" value="OGL72554.1"/>
    <property type="molecule type" value="Genomic_DNA"/>
</dbReference>
<gene>
    <name evidence="1" type="ORF">A3C96_01245</name>
</gene>
<evidence type="ECO:0000313" key="2">
    <source>
        <dbReference type="Proteomes" id="UP000177088"/>
    </source>
</evidence>
<reference evidence="1 2" key="1">
    <citation type="journal article" date="2016" name="Nat. Commun.">
        <title>Thousands of microbial genomes shed light on interconnected biogeochemical processes in an aquifer system.</title>
        <authorList>
            <person name="Anantharaman K."/>
            <person name="Brown C.T."/>
            <person name="Hug L.A."/>
            <person name="Sharon I."/>
            <person name="Castelle C.J."/>
            <person name="Probst A.J."/>
            <person name="Thomas B.C."/>
            <person name="Singh A."/>
            <person name="Wilkins M.J."/>
            <person name="Karaoz U."/>
            <person name="Brodie E.L."/>
            <person name="Williams K.H."/>
            <person name="Hubbard S.S."/>
            <person name="Banfield J.F."/>
        </authorList>
    </citation>
    <scope>NUCLEOTIDE SEQUENCE [LARGE SCALE GENOMIC DNA]</scope>
</reference>
<protein>
    <submittedName>
        <fullName evidence="1">Uncharacterized protein</fullName>
    </submittedName>
</protein>
<name>A0A1F7U449_9BACT</name>
<dbReference type="Proteomes" id="UP000177088">
    <property type="component" value="Unassembled WGS sequence"/>
</dbReference>
<evidence type="ECO:0000313" key="1">
    <source>
        <dbReference type="EMBL" id="OGL72554.1"/>
    </source>
</evidence>
<comment type="caution">
    <text evidence="1">The sequence shown here is derived from an EMBL/GenBank/DDBJ whole genome shotgun (WGS) entry which is preliminary data.</text>
</comment>
<dbReference type="AlphaFoldDB" id="A0A1F7U449"/>
<proteinExistence type="predicted"/>